<evidence type="ECO:0000256" key="1">
    <source>
        <dbReference type="ARBA" id="ARBA00004141"/>
    </source>
</evidence>
<dbReference type="PANTHER" id="PTHR31806">
    <property type="entry name" value="PURINE-CYTOSINE PERMEASE FCY2-RELATED"/>
    <property type="match status" value="1"/>
</dbReference>
<dbReference type="PANTHER" id="PTHR31806:SF1">
    <property type="entry name" value="PURINE-CYTOSINE PERMEASE FCY2-RELATED"/>
    <property type="match status" value="1"/>
</dbReference>
<reference evidence="10 11" key="1">
    <citation type="submission" date="2016-02" db="EMBL/GenBank/DDBJ databases">
        <title>Complete genome sequence and transcriptome regulation of the pentose utilising yeast Sugiyamaella lignohabitans.</title>
        <authorList>
            <person name="Bellasio M."/>
            <person name="Peymann A."/>
            <person name="Valli M."/>
            <person name="Sipitzky M."/>
            <person name="Graf A."/>
            <person name="Sauer M."/>
            <person name="Marx H."/>
            <person name="Mattanovich D."/>
        </authorList>
    </citation>
    <scope>NUCLEOTIDE SEQUENCE [LARGE SCALE GENOMIC DNA]</scope>
    <source>
        <strain evidence="10 11">CBS 10342</strain>
    </source>
</reference>
<feature type="transmembrane region" description="Helical" evidence="9">
    <location>
        <begin position="389"/>
        <end position="408"/>
    </location>
</feature>
<feature type="transmembrane region" description="Helical" evidence="9">
    <location>
        <begin position="54"/>
        <end position="74"/>
    </location>
</feature>
<comment type="subcellular location">
    <subcellularLocation>
        <location evidence="1">Membrane</location>
        <topology evidence="1">Multi-pass membrane protein</topology>
    </subcellularLocation>
</comment>
<evidence type="ECO:0000256" key="8">
    <source>
        <dbReference type="PIRNR" id="PIRNR002744"/>
    </source>
</evidence>
<accession>A0A167FCJ4</accession>
<name>A0A167FCJ4_9ASCO</name>
<keyword evidence="4" id="KW-0597">Phosphoprotein</keyword>
<protein>
    <submittedName>
        <fullName evidence="10">Fcy22p</fullName>
    </submittedName>
</protein>
<keyword evidence="6 9" id="KW-1133">Transmembrane helix</keyword>
<feature type="transmembrane region" description="Helical" evidence="9">
    <location>
        <begin position="162"/>
        <end position="183"/>
    </location>
</feature>
<sequence>MGLRGQFEKGLWNEFNASSRSISQGIIEYLGAETKGIDRVLESDQTHGEIHHALSMWASVSMVTVTFALGTVGVSDFGMTFWDSTLTIIFFTLLGVLPCGLLALFGPKFGLRTLVASRFWCGHLGVRLFAFINCVCCIGWTVVNTISAAQLLHSVNNGGLPAWAAVFVVVSATVIISFLGYRVIHLYEKFSWIPSFAVFLVLIVQLSRSGSFSAGTMATGRAESGRVLSFGAVIFGNAAGWAVYVADYTTYMPKNTPSLRLFFYVFGGLMFPLVFTSILGAACMVASLNNEVYAEQYAKNGPGGLIYAVLVPDSLNAFGQFCVVLLGLSPIACNLPNMYSVALSAQTVWSQFARVPRAAWTIMANVIVLALSIPGYSHFDSVLSNFMDLLSYEISIYLGVFLSEHFIYRQGFKGYDGDSYNIKSRLPIGLAAIFGWVCGVAGAVVGMNEVYWVGPIAKLISDEEPGDLGIVLAFSFSLVGFTLARYFEKKHFGK</sequence>
<dbReference type="KEGG" id="slb:AWJ20_2742"/>
<keyword evidence="5 9" id="KW-0812">Transmembrane</keyword>
<proteinExistence type="inferred from homology"/>
<feature type="transmembrane region" description="Helical" evidence="9">
    <location>
        <begin position="86"/>
        <end position="107"/>
    </location>
</feature>
<dbReference type="Pfam" id="PF02133">
    <property type="entry name" value="Transp_cyt_pur"/>
    <property type="match status" value="1"/>
</dbReference>
<dbReference type="GO" id="GO:0015856">
    <property type="term" value="P:cytosine transport"/>
    <property type="evidence" value="ECO:0007669"/>
    <property type="project" value="UniProtKB-ARBA"/>
</dbReference>
<evidence type="ECO:0000256" key="6">
    <source>
        <dbReference type="ARBA" id="ARBA00022989"/>
    </source>
</evidence>
<dbReference type="PIRSF" id="PIRSF002744">
    <property type="entry name" value="Pur-cyt_permease"/>
    <property type="match status" value="1"/>
</dbReference>
<dbReference type="InterPro" id="IPR001248">
    <property type="entry name" value="Pur-cyt_permease"/>
</dbReference>
<evidence type="ECO:0000256" key="9">
    <source>
        <dbReference type="SAM" id="Phobius"/>
    </source>
</evidence>
<evidence type="ECO:0000256" key="3">
    <source>
        <dbReference type="ARBA" id="ARBA00022448"/>
    </source>
</evidence>
<comment type="similarity">
    <text evidence="2 8">Belongs to the purine-cytosine permease (2.A.39) family.</text>
</comment>
<feature type="transmembrane region" description="Helical" evidence="9">
    <location>
        <begin position="119"/>
        <end position="142"/>
    </location>
</feature>
<dbReference type="AlphaFoldDB" id="A0A167FCJ4"/>
<evidence type="ECO:0000313" key="10">
    <source>
        <dbReference type="EMBL" id="ANB15121.1"/>
    </source>
</evidence>
<dbReference type="Gene3D" id="1.10.4160.10">
    <property type="entry name" value="Hydantoin permease"/>
    <property type="match status" value="1"/>
</dbReference>
<keyword evidence="7 8" id="KW-0472">Membrane</keyword>
<gene>
    <name evidence="10" type="primary">FCY22</name>
    <name evidence="10" type="ORF">AWJ20_2742</name>
</gene>
<feature type="transmembrane region" description="Helical" evidence="9">
    <location>
        <begin position="317"/>
        <end position="337"/>
    </location>
</feature>
<dbReference type="GeneID" id="30034687"/>
<organism evidence="10 11">
    <name type="scientific">Sugiyamaella lignohabitans</name>
    <dbReference type="NCBI Taxonomy" id="796027"/>
    <lineage>
        <taxon>Eukaryota</taxon>
        <taxon>Fungi</taxon>
        <taxon>Dikarya</taxon>
        <taxon>Ascomycota</taxon>
        <taxon>Saccharomycotina</taxon>
        <taxon>Dipodascomycetes</taxon>
        <taxon>Dipodascales</taxon>
        <taxon>Trichomonascaceae</taxon>
        <taxon>Sugiyamaella</taxon>
    </lineage>
</organism>
<feature type="transmembrane region" description="Helical" evidence="9">
    <location>
        <begin position="468"/>
        <end position="487"/>
    </location>
</feature>
<feature type="transmembrane region" description="Helical" evidence="9">
    <location>
        <begin position="227"/>
        <end position="249"/>
    </location>
</feature>
<feature type="transmembrane region" description="Helical" evidence="9">
    <location>
        <begin position="190"/>
        <end position="207"/>
    </location>
</feature>
<dbReference type="Proteomes" id="UP000189580">
    <property type="component" value="Chromosome b"/>
</dbReference>
<feature type="transmembrane region" description="Helical" evidence="9">
    <location>
        <begin position="358"/>
        <end position="377"/>
    </location>
</feature>
<feature type="transmembrane region" description="Helical" evidence="9">
    <location>
        <begin position="428"/>
        <end position="448"/>
    </location>
</feature>
<feature type="transmembrane region" description="Helical" evidence="9">
    <location>
        <begin position="261"/>
        <end position="288"/>
    </location>
</feature>
<dbReference type="FunFam" id="1.10.4160.10:FF:000002">
    <property type="entry name" value="Purine-cytosine permease fcyB"/>
    <property type="match status" value="1"/>
</dbReference>
<keyword evidence="11" id="KW-1185">Reference proteome</keyword>
<dbReference type="GO" id="GO:0000329">
    <property type="term" value="C:fungal-type vacuole membrane"/>
    <property type="evidence" value="ECO:0007669"/>
    <property type="project" value="TreeGrafter"/>
</dbReference>
<dbReference type="GO" id="GO:0005886">
    <property type="term" value="C:plasma membrane"/>
    <property type="evidence" value="ECO:0007669"/>
    <property type="project" value="TreeGrafter"/>
</dbReference>
<evidence type="ECO:0000256" key="2">
    <source>
        <dbReference type="ARBA" id="ARBA00008974"/>
    </source>
</evidence>
<dbReference type="EMBL" id="CP014503">
    <property type="protein sequence ID" value="ANB15121.1"/>
    <property type="molecule type" value="Genomic_DNA"/>
</dbReference>
<dbReference type="InterPro" id="IPR026030">
    <property type="entry name" value="Pur-cyt_permease_Fcy2/21/22"/>
</dbReference>
<evidence type="ECO:0000256" key="4">
    <source>
        <dbReference type="ARBA" id="ARBA00022553"/>
    </source>
</evidence>
<evidence type="ECO:0000313" key="11">
    <source>
        <dbReference type="Proteomes" id="UP000189580"/>
    </source>
</evidence>
<dbReference type="RefSeq" id="XP_018737598.1">
    <property type="nucleotide sequence ID" value="XM_018879708.1"/>
</dbReference>
<dbReference type="GO" id="GO:0015205">
    <property type="term" value="F:nucleobase transmembrane transporter activity"/>
    <property type="evidence" value="ECO:0007669"/>
    <property type="project" value="TreeGrafter"/>
</dbReference>
<dbReference type="OrthoDB" id="2116389at2759"/>
<evidence type="ECO:0000256" key="5">
    <source>
        <dbReference type="ARBA" id="ARBA00022692"/>
    </source>
</evidence>
<keyword evidence="3 8" id="KW-0813">Transport</keyword>
<evidence type="ECO:0000256" key="7">
    <source>
        <dbReference type="ARBA" id="ARBA00023136"/>
    </source>
</evidence>